<evidence type="ECO:0008006" key="4">
    <source>
        <dbReference type="Google" id="ProtNLM"/>
    </source>
</evidence>
<keyword evidence="1" id="KW-0812">Transmembrane</keyword>
<keyword evidence="3" id="KW-1185">Reference proteome</keyword>
<organism evidence="2 3">
    <name type="scientific">Loigolactobacillus backii</name>
    <dbReference type="NCBI Taxonomy" id="375175"/>
    <lineage>
        <taxon>Bacteria</taxon>
        <taxon>Bacillati</taxon>
        <taxon>Bacillota</taxon>
        <taxon>Bacilli</taxon>
        <taxon>Lactobacillales</taxon>
        <taxon>Lactobacillaceae</taxon>
        <taxon>Loigolactobacillus</taxon>
    </lineage>
</organism>
<dbReference type="KEGG" id="lbt:AYR52_11485"/>
<feature type="transmembrane region" description="Helical" evidence="1">
    <location>
        <begin position="118"/>
        <end position="137"/>
    </location>
</feature>
<dbReference type="Pfam" id="PF01944">
    <property type="entry name" value="SpoIIM"/>
    <property type="match status" value="1"/>
</dbReference>
<keyword evidence="1" id="KW-0472">Membrane</keyword>
<keyword evidence="1" id="KW-1133">Transmembrane helix</keyword>
<feature type="transmembrane region" description="Helical" evidence="1">
    <location>
        <begin position="62"/>
        <end position="81"/>
    </location>
</feature>
<dbReference type="OrthoDB" id="161024at2"/>
<dbReference type="EMBL" id="CP014873">
    <property type="protein sequence ID" value="ANK63489.1"/>
    <property type="molecule type" value="Genomic_DNA"/>
</dbReference>
<dbReference type="InterPro" id="IPR002798">
    <property type="entry name" value="SpoIIM-like"/>
</dbReference>
<feature type="transmembrane region" description="Helical" evidence="1">
    <location>
        <begin position="168"/>
        <end position="186"/>
    </location>
</feature>
<evidence type="ECO:0000256" key="1">
    <source>
        <dbReference type="SAM" id="Phobius"/>
    </source>
</evidence>
<sequence length="196" mass="21902">MRRTFIAAWLLILCVAALAFFALQLWHPSARQVMLPLRRALSGIKPVSGIKLWGQIAWHNELAVLIVLALGLIPVPLLYWYNAVATAASIGMVIYVGAIAHQNIWLLIATGLLPHGIIELSCFAITLGIAGELNYYIRSRTHNMRNQKDDWVGQLPLRPFLYALFRQYLFIVLPGLIIAGFIEALITPKLMHLVGI</sequence>
<reference evidence="2 3" key="1">
    <citation type="submission" date="2016-03" db="EMBL/GenBank/DDBJ databases">
        <title>Pediococcus and Lactobacillus from brewery environment - whole genome sequencing and assembly.</title>
        <authorList>
            <person name="Behr J."/>
            <person name="Geissler A.J."/>
            <person name="Vogel R.F."/>
        </authorList>
    </citation>
    <scope>NUCLEOTIDE SEQUENCE [LARGE SCALE GENOMIC DNA]</scope>
    <source>
        <strain evidence="2 3">TMW 1.1989</strain>
    </source>
</reference>
<evidence type="ECO:0000313" key="2">
    <source>
        <dbReference type="EMBL" id="ANK63489.1"/>
    </source>
</evidence>
<protein>
    <recommendedName>
        <fullName evidence="4">Stage II sporulation protein M</fullName>
    </recommendedName>
</protein>
<proteinExistence type="predicted"/>
<name>A0A192H3U3_9LACO</name>
<accession>A0A192H3U3</accession>
<feature type="transmembrane region" description="Helical" evidence="1">
    <location>
        <begin position="93"/>
        <end position="112"/>
    </location>
</feature>
<evidence type="ECO:0000313" key="3">
    <source>
        <dbReference type="Proteomes" id="UP000078582"/>
    </source>
</evidence>
<dbReference type="AlphaFoldDB" id="A0A192H3U3"/>
<dbReference type="Proteomes" id="UP000078582">
    <property type="component" value="Chromosome"/>
</dbReference>
<gene>
    <name evidence="2" type="ORF">AYR53_01830</name>
</gene>